<evidence type="ECO:0000256" key="1">
    <source>
        <dbReference type="ARBA" id="ARBA00002581"/>
    </source>
</evidence>
<evidence type="ECO:0000259" key="17">
    <source>
        <dbReference type="PROSITE" id="PS50016"/>
    </source>
</evidence>
<organism evidence="21 22">
    <name type="scientific">Taxus chinensis</name>
    <name type="common">Chinese yew</name>
    <name type="synonym">Taxus wallichiana var. chinensis</name>
    <dbReference type="NCBI Taxonomy" id="29808"/>
    <lineage>
        <taxon>Eukaryota</taxon>
        <taxon>Viridiplantae</taxon>
        <taxon>Streptophyta</taxon>
        <taxon>Embryophyta</taxon>
        <taxon>Tracheophyta</taxon>
        <taxon>Spermatophyta</taxon>
        <taxon>Pinopsida</taxon>
        <taxon>Pinidae</taxon>
        <taxon>Conifers II</taxon>
        <taxon>Cupressales</taxon>
        <taxon>Taxaceae</taxon>
        <taxon>Taxus</taxon>
    </lineage>
</organism>
<dbReference type="Gene3D" id="3.30.60.90">
    <property type="match status" value="1"/>
</dbReference>
<dbReference type="PROSITE" id="PS01359">
    <property type="entry name" value="ZF_PHD_1"/>
    <property type="match status" value="1"/>
</dbReference>
<dbReference type="EC" id="2.3.1.48" evidence="3"/>
<keyword evidence="6 15" id="KW-0863">Zinc-finger</keyword>
<dbReference type="InterPro" id="IPR031162">
    <property type="entry name" value="CBP_P300_HAT"/>
</dbReference>
<dbReference type="PROSITE" id="PS50016">
    <property type="entry name" value="ZF_PHD_2"/>
    <property type="match status" value="1"/>
</dbReference>
<dbReference type="PROSITE" id="PS51727">
    <property type="entry name" value="CBP_P300_HAT"/>
    <property type="match status" value="1"/>
</dbReference>
<keyword evidence="7" id="KW-0862">Zinc</keyword>
<evidence type="ECO:0000256" key="15">
    <source>
        <dbReference type="PROSITE-ProRule" id="PRU00228"/>
    </source>
</evidence>
<dbReference type="InterPro" id="IPR000197">
    <property type="entry name" value="Znf_TAZ"/>
</dbReference>
<dbReference type="Proteomes" id="UP000824469">
    <property type="component" value="Unassembled WGS sequence"/>
</dbReference>
<keyword evidence="11" id="KW-0804">Transcription</keyword>
<keyword evidence="5" id="KW-0479">Metal-binding</keyword>
<dbReference type="InterPro" id="IPR000433">
    <property type="entry name" value="Znf_ZZ"/>
</dbReference>
<gene>
    <name evidence="21" type="ORF">KI387_035576</name>
</gene>
<dbReference type="CDD" id="cd15614">
    <property type="entry name" value="PHD_HAC_like"/>
    <property type="match status" value="1"/>
</dbReference>
<dbReference type="GO" id="GO:0008270">
    <property type="term" value="F:zinc ion binding"/>
    <property type="evidence" value="ECO:0007669"/>
    <property type="project" value="UniProtKB-KW"/>
</dbReference>
<dbReference type="Pfam" id="PF08214">
    <property type="entry name" value="HAT_KAT11"/>
    <property type="match status" value="1"/>
</dbReference>
<feature type="domain" description="TAZ-type" evidence="18">
    <location>
        <begin position="1512"/>
        <end position="1593"/>
    </location>
</feature>
<dbReference type="PANTHER" id="PTHR13808">
    <property type="entry name" value="CBP/P300-RELATED"/>
    <property type="match status" value="1"/>
</dbReference>
<feature type="compositionally biased region" description="Polar residues" evidence="16">
    <location>
        <begin position="407"/>
        <end position="421"/>
    </location>
</feature>
<proteinExistence type="predicted"/>
<feature type="region of interest" description="Disordered" evidence="16">
    <location>
        <begin position="407"/>
        <end position="430"/>
    </location>
</feature>
<keyword evidence="22" id="KW-1185">Reference proteome</keyword>
<feature type="region of interest" description="Disordered" evidence="16">
    <location>
        <begin position="325"/>
        <end position="365"/>
    </location>
</feature>
<comment type="function">
    <text evidence="1">Acetyltransferase enzyme. Acetylates histones, giving a specific tag for transcriptional activation.</text>
</comment>
<feature type="domain" description="PHD-type" evidence="17">
    <location>
        <begin position="945"/>
        <end position="1049"/>
    </location>
</feature>
<evidence type="ECO:0000256" key="7">
    <source>
        <dbReference type="ARBA" id="ARBA00022833"/>
    </source>
</evidence>
<evidence type="ECO:0000259" key="19">
    <source>
        <dbReference type="PROSITE" id="PS50135"/>
    </source>
</evidence>
<dbReference type="GO" id="GO:0005667">
    <property type="term" value="C:transcription regulator complex"/>
    <property type="evidence" value="ECO:0007669"/>
    <property type="project" value="TreeGrafter"/>
</dbReference>
<evidence type="ECO:0000313" key="21">
    <source>
        <dbReference type="EMBL" id="KAH9307665.1"/>
    </source>
</evidence>
<evidence type="ECO:0000256" key="10">
    <source>
        <dbReference type="ARBA" id="ARBA00023159"/>
    </source>
</evidence>
<dbReference type="Gene3D" id="3.30.40.10">
    <property type="entry name" value="Zinc/RING finger domain, C3HC4 (zinc finger)"/>
    <property type="match status" value="1"/>
</dbReference>
<dbReference type="InterPro" id="IPR013178">
    <property type="entry name" value="Histone_AcTrfase_Rtt109/CBP"/>
</dbReference>
<comment type="catalytic activity">
    <reaction evidence="14">
        <text>L-lysyl-[protein] + acetyl-CoA = N(6)-acetyl-L-lysyl-[protein] + CoA + H(+)</text>
        <dbReference type="Rhea" id="RHEA:45948"/>
        <dbReference type="Rhea" id="RHEA-COMP:9752"/>
        <dbReference type="Rhea" id="RHEA-COMP:10731"/>
        <dbReference type="ChEBI" id="CHEBI:15378"/>
        <dbReference type="ChEBI" id="CHEBI:29969"/>
        <dbReference type="ChEBI" id="CHEBI:57287"/>
        <dbReference type="ChEBI" id="CHEBI:57288"/>
        <dbReference type="ChEBI" id="CHEBI:61930"/>
        <dbReference type="EC" id="2.3.1.48"/>
    </reaction>
</comment>
<evidence type="ECO:0000256" key="16">
    <source>
        <dbReference type="SAM" id="MobiDB-lite"/>
    </source>
</evidence>
<feature type="domain" description="TAZ-type" evidence="18">
    <location>
        <begin position="514"/>
        <end position="595"/>
    </location>
</feature>
<keyword evidence="9" id="KW-0805">Transcription regulation</keyword>
<dbReference type="InterPro" id="IPR011011">
    <property type="entry name" value="Znf_FYVE_PHD"/>
</dbReference>
<protein>
    <recommendedName>
        <fullName evidence="3">histone acetyltransferase</fullName>
        <ecNumber evidence="3">2.3.1.48</ecNumber>
    </recommendedName>
</protein>
<accession>A0AA38FPF1</accession>
<feature type="compositionally biased region" description="Basic and acidic residues" evidence="16">
    <location>
        <begin position="341"/>
        <end position="365"/>
    </location>
</feature>
<comment type="subcellular location">
    <subcellularLocation>
        <location evidence="2">Nucleus</location>
    </subcellularLocation>
</comment>
<evidence type="ECO:0000256" key="8">
    <source>
        <dbReference type="ARBA" id="ARBA00022853"/>
    </source>
</evidence>
<dbReference type="SUPFAM" id="SSF57933">
    <property type="entry name" value="TAZ domain"/>
    <property type="match status" value="2"/>
</dbReference>
<evidence type="ECO:0000256" key="14">
    <source>
        <dbReference type="ARBA" id="ARBA00048017"/>
    </source>
</evidence>
<dbReference type="InterPro" id="IPR035898">
    <property type="entry name" value="TAZ_dom_sf"/>
</dbReference>
<evidence type="ECO:0000256" key="12">
    <source>
        <dbReference type="ARBA" id="ARBA00023242"/>
    </source>
</evidence>
<evidence type="ECO:0000259" key="20">
    <source>
        <dbReference type="PROSITE" id="PS51727"/>
    </source>
</evidence>
<dbReference type="InterPro" id="IPR043145">
    <property type="entry name" value="Znf_ZZ_sf"/>
</dbReference>
<evidence type="ECO:0000256" key="3">
    <source>
        <dbReference type="ARBA" id="ARBA00013184"/>
    </source>
</evidence>
<feature type="domain" description="ZZ-type" evidence="19">
    <location>
        <begin position="1380"/>
        <end position="1443"/>
    </location>
</feature>
<evidence type="ECO:0000313" key="22">
    <source>
        <dbReference type="Proteomes" id="UP000824469"/>
    </source>
</evidence>
<evidence type="ECO:0000256" key="9">
    <source>
        <dbReference type="ARBA" id="ARBA00023015"/>
    </source>
</evidence>
<evidence type="ECO:0000256" key="5">
    <source>
        <dbReference type="ARBA" id="ARBA00022723"/>
    </source>
</evidence>
<dbReference type="Pfam" id="PF00628">
    <property type="entry name" value="PHD"/>
    <property type="match status" value="1"/>
</dbReference>
<keyword evidence="10" id="KW-0010">Activator</keyword>
<dbReference type="GO" id="GO:0005634">
    <property type="term" value="C:nucleus"/>
    <property type="evidence" value="ECO:0007669"/>
    <property type="project" value="UniProtKB-SubCell"/>
</dbReference>
<dbReference type="GO" id="GO:0031490">
    <property type="term" value="F:chromatin DNA binding"/>
    <property type="evidence" value="ECO:0007669"/>
    <property type="project" value="TreeGrafter"/>
</dbReference>
<dbReference type="PROSITE" id="PS50134">
    <property type="entry name" value="ZF_TAZ"/>
    <property type="match status" value="2"/>
</dbReference>
<dbReference type="SMART" id="SM01250">
    <property type="entry name" value="KAT11"/>
    <property type="match status" value="1"/>
</dbReference>
<evidence type="ECO:0000256" key="2">
    <source>
        <dbReference type="ARBA" id="ARBA00004123"/>
    </source>
</evidence>
<dbReference type="PROSITE" id="PS01357">
    <property type="entry name" value="ZF_ZZ_1"/>
    <property type="match status" value="1"/>
</dbReference>
<sequence>MGTVETMFPNSAVSNTGNGNAMMATTGSDISMMPVLASNTVVPNPAGMGCIFPGGSGFDRMHSNTFMTDYVSSHKMFHDPVLDNNVFSNSGDYFSSISEPLGTMLQCQQGIGCMSMGTTNRIMPTLGVQGIKCQTFPTPGMSGSQFVLIKTTPWQFTGGKNGHCCNMSGKTSGGMDVINLQRRNSSYDFINNGIQQAGNSQHFMNGTIPLSNSGGSINASEYSKLQAFSHQNVTQQHQHHLIQSAKVNQWIQLAGDGYATNTVDLMGSGNFYGPASSDALLTTTSLDAEYLGFLSRKLIPVPESSTQQHQQNQHSKKGLQLSVGRGGELQNQPELTVYGRNRGDTETHQDRVSKKELPEQNQLPRERQFIVNDPCLQQTEAWNDYSLYTKQVNPEQSEKLHKLQVLSSQEQQKTQTNNIHGNLSAEGKPEVSLHGDWQLQSQEKLQLPQQFSSFIEQPQPPQQEPPQVDQYIMQKHQMSQQILGNDIALITMSQAGCGTAGNTAGNAHPCISASKQKMQYVARQKLLLYFYHASKCSAPECEHRTGAYITRHKLWAHVTVCHDRQCIYPYCRASWTLIRHHQRCSDKCCPVCGPVRQLLMKHLANKHSQSSSHGAAEFVNGVPNSSNFNRCIGTTINFLENYRASVLDTTQEEPPPTKRRKIEFSSPSCSQQEVKSTLVSARIPSEMQGLNQMQTQPSGHESGMLKSEALNSILVTSTHDRTHDKLYPIKSRKFGPSSSSCSQQDVESTLVPMRSSSEIQMLTQMQTQRFQPSGHDSSMMKSDISKSIRVEPALVTLEQSVRSQQGHCQNKCLLNKDNFRSLHAEHDQIQEKINKTELALSFSANVPMQIEQEPIQVKQESIMNVLPYDSSASGNFGKPMNPKVKGASLTDLFTLEQIREHIIGLQKWAGKSKGKAETHQSMECEMSDEACQLCKLDKLTFDPPSIYCSICSARIKPNATWYHLAPDDTRHCICVPCYNKIRCDTVEIEGNAYAKSKLVKEKNEEVGTEEAWVFCDNCKKWQHNICALFNGKKNEVEQAEYLCPHCYTEQIKRGVRKPLPPSSIPGAKDLPTTYLSDHIEQRLSRRLEEERNERATALGKSFNEVPGADALVVRVVSSVDKILEVKQQFLENFQHEDFPTEFPYKSKVLLLFQKIDGVEVCLFGMYVQEYGSECSHPNQRRIYLSYLDSVKYFRPDVKTVTGEALRTFVFHEILIGYLEYSKRRGFASCYIWVCPPLNGDDYILYRHPEIQKTPNPKKLREWYLMMLRKASKEDIVLDITNLYELFFVCTGEQKAKITAARLPYFDGDFWPVTSEKVIMQLQQEEQIEQKQQKTTNYTMRTSSKTSAQVEFASNSSKGSLVMKKYRETVRWSKENFIMVHLQHACTHCCLFIVSGNRWVCKQCKNFQICDKCYELEQNLEQKKKHPIKSSEKHTLSPIEVTDVPADTKDKDDIMECEFFDTRHTFLSLCQENNYQYDALRRAKHSSMMVLYHLHNRTAPAHRFVADQDAQIQEARENGVQKLQKIADSVKHASQCVSPNCAYQNCQNLKRLFRHGMNCKTGDAQGCTPCKKMWYVLQLHARACKESECCVHRC</sequence>
<keyword evidence="4" id="KW-0808">Transferase</keyword>
<dbReference type="EMBL" id="JAHRHJ020000007">
    <property type="protein sequence ID" value="KAH9307665.1"/>
    <property type="molecule type" value="Genomic_DNA"/>
</dbReference>
<keyword evidence="12" id="KW-0539">Nucleus</keyword>
<dbReference type="Pfam" id="PF02135">
    <property type="entry name" value="zf-TAZ"/>
    <property type="match status" value="2"/>
</dbReference>
<dbReference type="PANTHER" id="PTHR13808:SF1">
    <property type="entry name" value="HISTONE ACETYLTRANSFERASE"/>
    <property type="match status" value="1"/>
</dbReference>
<feature type="domain" description="CBP/p300-type HAT" evidence="20">
    <location>
        <begin position="1064"/>
        <end position="1498"/>
    </location>
</feature>
<evidence type="ECO:0000256" key="6">
    <source>
        <dbReference type="ARBA" id="ARBA00022771"/>
    </source>
</evidence>
<dbReference type="FunFam" id="3.30.60.90:FF:000022">
    <property type="entry name" value="Histone acetyltransferase of the CBP family 12"/>
    <property type="match status" value="1"/>
</dbReference>
<dbReference type="InterPro" id="IPR019786">
    <property type="entry name" value="Zinc_finger_PHD-type_CS"/>
</dbReference>
<feature type="non-terminal residue" evidence="21">
    <location>
        <position position="1593"/>
    </location>
</feature>
<reference evidence="21 22" key="1">
    <citation type="journal article" date="2021" name="Nat. Plants">
        <title>The Taxus genome provides insights into paclitaxel biosynthesis.</title>
        <authorList>
            <person name="Xiong X."/>
            <person name="Gou J."/>
            <person name="Liao Q."/>
            <person name="Li Y."/>
            <person name="Zhou Q."/>
            <person name="Bi G."/>
            <person name="Li C."/>
            <person name="Du R."/>
            <person name="Wang X."/>
            <person name="Sun T."/>
            <person name="Guo L."/>
            <person name="Liang H."/>
            <person name="Lu P."/>
            <person name="Wu Y."/>
            <person name="Zhang Z."/>
            <person name="Ro D.K."/>
            <person name="Shang Y."/>
            <person name="Huang S."/>
            <person name="Yan J."/>
        </authorList>
    </citation>
    <scope>NUCLEOTIDE SEQUENCE [LARGE SCALE GENOMIC DNA]</scope>
    <source>
        <strain evidence="21">Ta-2019</strain>
    </source>
</reference>
<dbReference type="GO" id="GO:0003713">
    <property type="term" value="F:transcription coactivator activity"/>
    <property type="evidence" value="ECO:0007669"/>
    <property type="project" value="TreeGrafter"/>
</dbReference>
<dbReference type="SMART" id="SM00551">
    <property type="entry name" value="ZnF_TAZ"/>
    <property type="match status" value="2"/>
</dbReference>
<dbReference type="InterPro" id="IPR013083">
    <property type="entry name" value="Znf_RING/FYVE/PHD"/>
</dbReference>
<evidence type="ECO:0000256" key="13">
    <source>
        <dbReference type="ARBA" id="ARBA00023315"/>
    </source>
</evidence>
<dbReference type="GO" id="GO:0000123">
    <property type="term" value="C:histone acetyltransferase complex"/>
    <property type="evidence" value="ECO:0007669"/>
    <property type="project" value="TreeGrafter"/>
</dbReference>
<dbReference type="InterPro" id="IPR019787">
    <property type="entry name" value="Znf_PHD-finger"/>
</dbReference>
<dbReference type="SUPFAM" id="SSF57850">
    <property type="entry name" value="RING/U-box"/>
    <property type="match status" value="1"/>
</dbReference>
<dbReference type="SUPFAM" id="SSF57903">
    <property type="entry name" value="FYVE/PHD zinc finger"/>
    <property type="match status" value="1"/>
</dbReference>
<dbReference type="Gene3D" id="1.20.1020.10">
    <property type="entry name" value="TAZ domain"/>
    <property type="match status" value="2"/>
</dbReference>
<dbReference type="PROSITE" id="PS50135">
    <property type="entry name" value="ZF_ZZ_2"/>
    <property type="match status" value="1"/>
</dbReference>
<keyword evidence="8" id="KW-0156">Chromatin regulator</keyword>
<dbReference type="GO" id="GO:0045944">
    <property type="term" value="P:positive regulation of transcription by RNA polymerase II"/>
    <property type="evidence" value="ECO:0007669"/>
    <property type="project" value="TreeGrafter"/>
</dbReference>
<keyword evidence="13" id="KW-0012">Acyltransferase</keyword>
<comment type="caution">
    <text evidence="21">The sequence shown here is derived from an EMBL/GenBank/DDBJ whole genome shotgun (WGS) entry which is preliminary data.</text>
</comment>
<name>A0AA38FPF1_TAXCH</name>
<evidence type="ECO:0000256" key="4">
    <source>
        <dbReference type="ARBA" id="ARBA00022679"/>
    </source>
</evidence>
<evidence type="ECO:0000259" key="18">
    <source>
        <dbReference type="PROSITE" id="PS50134"/>
    </source>
</evidence>
<dbReference type="GO" id="GO:0004402">
    <property type="term" value="F:histone acetyltransferase activity"/>
    <property type="evidence" value="ECO:0007669"/>
    <property type="project" value="InterPro"/>
</dbReference>
<evidence type="ECO:0000256" key="11">
    <source>
        <dbReference type="ARBA" id="ARBA00023163"/>
    </source>
</evidence>